<organism evidence="7 8">
    <name type="scientific">Aeoliella straminimaris</name>
    <dbReference type="NCBI Taxonomy" id="2954799"/>
    <lineage>
        <taxon>Bacteria</taxon>
        <taxon>Pseudomonadati</taxon>
        <taxon>Planctomycetota</taxon>
        <taxon>Planctomycetia</taxon>
        <taxon>Pirellulales</taxon>
        <taxon>Lacipirellulaceae</taxon>
        <taxon>Aeoliella</taxon>
    </lineage>
</organism>
<dbReference type="Gene3D" id="2.30.30.100">
    <property type="match status" value="1"/>
</dbReference>
<feature type="compositionally biased region" description="Basic and acidic residues" evidence="5">
    <location>
        <begin position="2452"/>
        <end position="2470"/>
    </location>
</feature>
<dbReference type="Gene3D" id="2.130.10.130">
    <property type="entry name" value="Integrin alpha, N-terminal"/>
    <property type="match status" value="1"/>
</dbReference>
<dbReference type="RefSeq" id="WP_252854476.1">
    <property type="nucleotide sequence ID" value="NZ_JAMXLR010000072.1"/>
</dbReference>
<feature type="region of interest" description="Disordered" evidence="5">
    <location>
        <begin position="2425"/>
        <end position="2515"/>
    </location>
</feature>
<feature type="domain" description="LamG-like jellyroll fold" evidence="6">
    <location>
        <begin position="1845"/>
        <end position="1988"/>
    </location>
</feature>
<evidence type="ECO:0000259" key="6">
    <source>
        <dbReference type="SMART" id="SM00560"/>
    </source>
</evidence>
<accession>A0A9X2JKF2</accession>
<dbReference type="InterPro" id="IPR006558">
    <property type="entry name" value="LamG-like"/>
</dbReference>
<dbReference type="SMART" id="SM00560">
    <property type="entry name" value="LamGL"/>
    <property type="match status" value="1"/>
</dbReference>
<keyword evidence="4" id="KW-1015">Disulfide bond</keyword>
<protein>
    <submittedName>
        <fullName evidence="7">FG-GAP-like repeat-containing protein</fullName>
    </submittedName>
</protein>
<evidence type="ECO:0000313" key="8">
    <source>
        <dbReference type="Proteomes" id="UP001155241"/>
    </source>
</evidence>
<comment type="subcellular location">
    <subcellularLocation>
        <location evidence="1">Secreted</location>
    </subcellularLocation>
</comment>
<dbReference type="Proteomes" id="UP001155241">
    <property type="component" value="Unassembled WGS sequence"/>
</dbReference>
<evidence type="ECO:0000313" key="7">
    <source>
        <dbReference type="EMBL" id="MCO6046364.1"/>
    </source>
</evidence>
<evidence type="ECO:0000256" key="2">
    <source>
        <dbReference type="ARBA" id="ARBA00022525"/>
    </source>
</evidence>
<dbReference type="Pfam" id="PF17210">
    <property type="entry name" value="SdrD_B"/>
    <property type="match status" value="2"/>
</dbReference>
<evidence type="ECO:0000256" key="5">
    <source>
        <dbReference type="SAM" id="MobiDB-lite"/>
    </source>
</evidence>
<dbReference type="Gene3D" id="2.60.120.200">
    <property type="match status" value="1"/>
</dbReference>
<dbReference type="Gene3D" id="2.60.40.10">
    <property type="entry name" value="Immunoglobulins"/>
    <property type="match status" value="2"/>
</dbReference>
<comment type="caution">
    <text evidence="7">The sequence shown here is derived from an EMBL/GenBank/DDBJ whole genome shotgun (WGS) entry which is preliminary data.</text>
</comment>
<dbReference type="GO" id="GO:0005576">
    <property type="term" value="C:extracellular region"/>
    <property type="evidence" value="ECO:0007669"/>
    <property type="project" value="UniProtKB-SubCell"/>
</dbReference>
<dbReference type="InterPro" id="IPR013517">
    <property type="entry name" value="FG-GAP"/>
</dbReference>
<proteinExistence type="predicted"/>
<evidence type="ECO:0000256" key="4">
    <source>
        <dbReference type="ARBA" id="ARBA00023157"/>
    </source>
</evidence>
<sequence length="2528" mass="261781">MYRAFSRSRCAHSERNRRSRFEVLEDRRVLATVTVGELTLSGDFQNGVATGQVLVGFEEATPLIAINSGQVTADTAGGSFSVVPAGAGTPVSISLYALAANPVIWQSGSSNAVIFDASTLVTTGHSFTADGGTAEGVTVADLASGFFADNLALFDGTSGAADLVNLQGYLDFGVIQLDGLHVDVDQTNFVQVDSDTKTVTLTGVDAMSDDDFTLAGVEIQGELNVTYANSSGNQFSFGGSVDVIASGLAGGPTTSNLQAGLDLVVHQGAISSVDLQPSGSFRVWDLVVAPDDLTFEYVAGDKQFVMYGDAELLVPNGSASDSGGNTTSLTAQLGTASSPGLVIDGSGMVSQVDVSVYGKLNMLGFNFESPQSDPATFQYQSSDGFYELSGKVTAPNFWNAEVTMGTAQQPGVKIKNGSWSVDNLDVAFTDVELGAFEIKNFNAKFFQAASTELDFDFDLEVAFPQSWSVDADIKTSFNEQTKLFEIDDVSMKASGLQVPIGETGLFLIEIDASIQNIEQPSDLIVAGDVTVEYGEAVKIFDESVRLFQARGGFLVDKDELKIDATVWLGALSKSDGKTIGLLGEGSGKLVLDWNDRDYSLDVKASLLDGVFDFEGAFDFYGATSTRPLEIIISAEVDLEVPHGIPLIGGDKLGSADFLFKYIAPDSKGGQADGFIAAWTRVDLIVSHVEFGIEYDFTSDKVKTIGAHEINALKRSGEKPKKKTYVYSQPFTNDSGATQATLSVDWSRTFASVPESAVISVVLPDGTKVEESNFAANGLSLITTSAGGNLGSEMQTHIGAVNPQADSQSYTGNLSGDSNLVTIVGATLTPAINGWAVSGAGIAAGATATYVNATTIKLSDIPTASAPGTELTFTNPYVALPKASGEDYTSYTLQIEFESESKPIDTTSDIEMIEKDPNSNNILIVLKDGIPGGLRIGDTVSISGSSVGGYNVSDTHTVTEITASGVVVDMPYTRSATGGKLSGWTLPQFNATYHLPRPTVLVDSPNLDVTSSELTVTMPVQVDNALAGTTKVDLYIDAFDSSLGANQDFKGVLLSKDVALGPGTQVNGQLQYNASTTVDLSQPGLELLPIEYYLYAVVNDGTNTPVTSTLTSNGSGGFNDVFDNVFSVSGSVTNQVHQDLGGWTVFVDANSNNILDLGEPSYVTSSDGFYGFYANQLPTGTPFNVVVNMLDPTAYTFDAPSLGIPAVGNSVVQDGSGLAAQVNWNGSSPVSADFKVAKFSVIEGVVTNASSSEPLSGWTVFLDANGNGQLDPGEGSTQTASNGGYELTNLLASSIRSISSSGSATSPTTVLNLAGAVPTSLKVGDTITVSGTSESAYNTTHTITAINATSIVTDQTFTATATGGLVVGPDVSETVALAIWNGSAATYAFALDQVQGDLVLDGSGGPNTQQHAGTLEGGATVGTATSFGVIDHPNAATDNQILSVDQASGAQFVSVSSLADLSPGSGAFSAAGWVRPDSGSFAVTQGVAGALGTGGGWALNLAPAFGFAPQQTFASSSGPASTAVGDFNGDNKPDIAVASILGGVGILLNDTAAGATTTNFADQVTITAGLAPNSISTGDFNGDGKLDIVVADLFGNVATVLINNTATGSTTLSFAAPQTFATGSQPDGLEVVDVNADGKPDLVLANQNDHNLSVLLNTTAAGSSTSSFAAQQTFDVGDDPQFVATGDLNDDGKLDLAVLNGGSLSILFNTTAAGAAVASFSPQQVFDTGEHSATLAIGDLNGDTKPDLAIGYSEGSEVLVMLNTTAAQSATASFAASQPFAAGKMPNYVAIEDLDGDGKLDLAAVNNGDASASILLNTTASGAATASFASQLTFALGKSPSAIAFADFNGDMLPDLTAPNLQDNNVSVLLNDSAANLEVELVQNASSRSGSLTLQDTSRLAGDTWHHVAFTYDPDADDTSDGTGAGTVKLYVDGALAASSTNRGSLPTSADISDSSGVSFNIGGQGGGVAPLDGYLDDVSLWDQTLSATQVLALYNGTTTPSYSQITPTNPDTYDVSLNGAFDLEQDDNFVITELSSLAGSVFALPLQDEHLAVIAIPAQGWTVNLLDDQSQVIASTTSNALGDYQFAGLTPGTYGVELVLPEGWAQVSGFVGEFVLEAGEGIDGFDFVAAQLGLVNGNVYDDMNGNGVHDAGDTPRGGALVYIDMNHDGQYDVGVEPATTTSEAGAYAFDGLGDGTYQLRLAPIAGRLVTGPVAELHEITIVGGDQTTGEFYDFLTATNTPPIVDSLVTTPTVEGMPFSFHATWTDVDTEGTSTEVTINWGDGTFSTQTIALVNGQGSITTKHVYANGGFYDATLLLADGSDNSVVSSTPFTAIVTGVGIHDGVFEIVGTDEDDNVTVIKNGRHGFLVIANFLPRIKQRLSSADVTLVEVSTFAGEDSIRISGRFDVPVDVNGLPVDVRPGSLPPYFSPRPGHSPRCRSFHRPASPPGRSAEMPREGAPHVHRGNADKDSPSGSKSNAGAGMRGRFNEQSVDALFEELGEKGDGNGELLGRPSNFGRMRKAMCGARGR</sequence>
<dbReference type="Gene3D" id="2.40.128.340">
    <property type="match status" value="1"/>
</dbReference>
<keyword evidence="8" id="KW-1185">Reference proteome</keyword>
<reference evidence="7" key="1">
    <citation type="submission" date="2022-06" db="EMBL/GenBank/DDBJ databases">
        <title>Aeoliella straminimaris, a novel planctomycete from sediments.</title>
        <authorList>
            <person name="Vitorino I.R."/>
            <person name="Lage O.M."/>
        </authorList>
    </citation>
    <scope>NUCLEOTIDE SEQUENCE</scope>
    <source>
        <strain evidence="7">ICT_H6.2</strain>
    </source>
</reference>
<keyword evidence="3" id="KW-0732">Signal</keyword>
<dbReference type="Pfam" id="PF13385">
    <property type="entry name" value="Laminin_G_3"/>
    <property type="match status" value="1"/>
</dbReference>
<dbReference type="InterPro" id="IPR028994">
    <property type="entry name" value="Integrin_alpha_N"/>
</dbReference>
<dbReference type="PANTHER" id="PTHR46580">
    <property type="entry name" value="SENSOR KINASE-RELATED"/>
    <property type="match status" value="1"/>
</dbReference>
<dbReference type="Pfam" id="PF13517">
    <property type="entry name" value="FG-GAP_3"/>
    <property type="match status" value="3"/>
</dbReference>
<dbReference type="InterPro" id="IPR013783">
    <property type="entry name" value="Ig-like_fold"/>
</dbReference>
<keyword evidence="2" id="KW-0964">Secreted</keyword>
<name>A0A9X2JKF2_9BACT</name>
<evidence type="ECO:0000256" key="1">
    <source>
        <dbReference type="ARBA" id="ARBA00004613"/>
    </source>
</evidence>
<gene>
    <name evidence="7" type="ORF">NG895_20890</name>
</gene>
<dbReference type="EMBL" id="JAMXLR010000072">
    <property type="protein sequence ID" value="MCO6046364.1"/>
    <property type="molecule type" value="Genomic_DNA"/>
</dbReference>
<dbReference type="SUPFAM" id="SSF117074">
    <property type="entry name" value="Hypothetical protein PA1324"/>
    <property type="match status" value="3"/>
</dbReference>
<evidence type="ECO:0000256" key="3">
    <source>
        <dbReference type="ARBA" id="ARBA00022729"/>
    </source>
</evidence>
<dbReference type="SUPFAM" id="SSF49899">
    <property type="entry name" value="Concanavalin A-like lectins/glucanases"/>
    <property type="match status" value="1"/>
</dbReference>
<dbReference type="SUPFAM" id="SSF69318">
    <property type="entry name" value="Integrin alpha N-terminal domain"/>
    <property type="match status" value="2"/>
</dbReference>
<dbReference type="InterPro" id="IPR033764">
    <property type="entry name" value="Sdr_B"/>
</dbReference>
<dbReference type="InterPro" id="IPR013320">
    <property type="entry name" value="ConA-like_dom_sf"/>
</dbReference>